<dbReference type="Pfam" id="PF20629">
    <property type="entry name" value="GD_AH_C"/>
    <property type="match status" value="1"/>
</dbReference>
<dbReference type="Pfam" id="PF04295">
    <property type="entry name" value="GD_AH_second"/>
    <property type="match status" value="1"/>
</dbReference>
<dbReference type="eggNOG" id="arCOG05317">
    <property type="taxonomic scope" value="Archaea"/>
</dbReference>
<dbReference type="PANTHER" id="PTHR30536">
    <property type="entry name" value="ALTRONATE/GALACTARATE DEHYDRATASE"/>
    <property type="match status" value="1"/>
</dbReference>
<proteinExistence type="inferred from homology"/>
<dbReference type="InParanoid" id="Q6L323"/>
<evidence type="ECO:0000259" key="3">
    <source>
        <dbReference type="Pfam" id="PF04295"/>
    </source>
</evidence>
<dbReference type="InterPro" id="IPR007392">
    <property type="entry name" value="GD_AH_second"/>
</dbReference>
<dbReference type="InterPro" id="IPR052172">
    <property type="entry name" value="UxaA_altronate/galactarate_dh"/>
</dbReference>
<dbReference type="AlphaFoldDB" id="Q6L323"/>
<evidence type="ECO:0000313" key="6">
    <source>
        <dbReference type="Proteomes" id="UP000000438"/>
    </source>
</evidence>
<organism evidence="5 6">
    <name type="scientific">Picrophilus torridus (strain ATCC 700027 / DSM 9790 / JCM 10055 / NBRC 100828 / KAW 2/3)</name>
    <dbReference type="NCBI Taxonomy" id="1122961"/>
    <lineage>
        <taxon>Archaea</taxon>
        <taxon>Methanobacteriati</taxon>
        <taxon>Thermoplasmatota</taxon>
        <taxon>Thermoplasmata</taxon>
        <taxon>Thermoplasmatales</taxon>
        <taxon>Picrophilaceae</taxon>
        <taxon>Picrophilus</taxon>
    </lineage>
</organism>
<feature type="domain" description="D-galactarate/Altronate dehydratase second" evidence="3">
    <location>
        <begin position="7"/>
        <end position="139"/>
    </location>
</feature>
<feature type="domain" description="D-galactarate/Altronate dehydratase C-terminal" evidence="4">
    <location>
        <begin position="150"/>
        <end position="391"/>
    </location>
</feature>
<protein>
    <submittedName>
        <fullName evidence="5">Altronate hydrolase</fullName>
        <ecNumber evidence="5">4.2.1.7</ecNumber>
    </submittedName>
</protein>
<dbReference type="InterPro" id="IPR048332">
    <property type="entry name" value="GD_AH_C"/>
</dbReference>
<reference evidence="5 6" key="1">
    <citation type="journal article" date="2004" name="Proc. Natl. Acad. Sci. U.S.A.">
        <title>Genome sequence of Picrophilus torridus and its implications for life around pH 0.</title>
        <authorList>
            <person name="Futterer O."/>
            <person name="Angelov A."/>
            <person name="Liesegang H."/>
            <person name="Gottschalk G."/>
            <person name="Schleper C."/>
            <person name="Schepers B."/>
            <person name="Dock C."/>
            <person name="Antranikian G."/>
            <person name="Liebl W."/>
        </authorList>
    </citation>
    <scope>NUCLEOTIDE SEQUENCE [LARGE SCALE GENOMIC DNA]</scope>
    <source>
        <strain evidence="6">ATCC 700027 / DSM 9790 / JCM 10055 / NBRC 100828</strain>
    </source>
</reference>
<evidence type="ECO:0000313" key="5">
    <source>
        <dbReference type="EMBL" id="AAT42628.1"/>
    </source>
</evidence>
<comment type="similarity">
    <text evidence="1">Belongs to the UxaA family.</text>
</comment>
<dbReference type="Proteomes" id="UP000000438">
    <property type="component" value="Chromosome"/>
</dbReference>
<keyword evidence="2 5" id="KW-0456">Lyase</keyword>
<dbReference type="EMBL" id="AE017261">
    <property type="protein sequence ID" value="AAT42628.1"/>
    <property type="molecule type" value="Genomic_DNA"/>
</dbReference>
<dbReference type="HOGENOM" id="CLU_029189_1_0_2"/>
<dbReference type="FunCoup" id="Q6L323">
    <property type="interactions" value="18"/>
</dbReference>
<evidence type="ECO:0000256" key="1">
    <source>
        <dbReference type="ARBA" id="ARBA00010986"/>
    </source>
</evidence>
<dbReference type="PANTHER" id="PTHR30536:SF5">
    <property type="entry name" value="ALTRONATE DEHYDRATASE"/>
    <property type="match status" value="1"/>
</dbReference>
<dbReference type="GO" id="GO:0016787">
    <property type="term" value="F:hydrolase activity"/>
    <property type="evidence" value="ECO:0007669"/>
    <property type="project" value="UniProtKB-KW"/>
</dbReference>
<sequence length="393" mass="42906">MKDVFLGYERSNGFGTRNHILIIPTVTCSEFTVRRIARESLKYYNNPDGSIKVLNNPYGCGQTGEDLEQTTRTLINMGINPNVSGVLVLSLGCESVDYNKVADEISKYKPVNFLRIQDYGGLKTVETGIEKIKDLAANAIKEKRNETDLKNITAGLECGGSDFTSGLASNPVVGKVSDWIINNGGSTIISEVPEFIGAEHLYAARAVNEDVRAQIFKTVYAFEKKLKEEARVDFRKGQPTPGNMEGGLTTIEEKSLGAVKKSGSAKVSGVLKYGERLSKPGHYLMNTPGYDVESVSGEVAGGANIVMFTTGRGTPTGNIISPVIKITANEETFKKMEDIIDFDASPIMRGDETIESASERLKKLLIETANGRLTKAEINEQDDFAIYRIGPTY</sequence>
<dbReference type="GO" id="GO:0008789">
    <property type="term" value="F:altronate dehydratase activity"/>
    <property type="evidence" value="ECO:0007669"/>
    <property type="project" value="UniProtKB-EC"/>
</dbReference>
<dbReference type="PATRIC" id="fig|263820.9.peg.53"/>
<dbReference type="KEGG" id="pto:PTO0043"/>
<dbReference type="PaxDb" id="263820-PTO0043"/>
<dbReference type="EC" id="4.2.1.7" evidence="5"/>
<dbReference type="STRING" id="263820.PTO0043"/>
<name>Q6L323_PICTO</name>
<evidence type="ECO:0000259" key="4">
    <source>
        <dbReference type="Pfam" id="PF20629"/>
    </source>
</evidence>
<keyword evidence="5" id="KW-0378">Hydrolase</keyword>
<accession>Q6L323</accession>
<evidence type="ECO:0000256" key="2">
    <source>
        <dbReference type="ARBA" id="ARBA00023239"/>
    </source>
</evidence>
<gene>
    <name evidence="5" type="ordered locus">PTO0043</name>
</gene>
<dbReference type="GO" id="GO:0019698">
    <property type="term" value="P:D-galacturonate catabolic process"/>
    <property type="evidence" value="ECO:0007669"/>
    <property type="project" value="TreeGrafter"/>
</dbReference>